<dbReference type="SUPFAM" id="SSF56112">
    <property type="entry name" value="Protein kinase-like (PK-like)"/>
    <property type="match status" value="1"/>
</dbReference>
<dbReference type="InterPro" id="IPR011009">
    <property type="entry name" value="Kinase-like_dom_sf"/>
</dbReference>
<gene>
    <name evidence="1" type="ORF">SMACR_08200</name>
</gene>
<dbReference type="PANTHER" id="PTHR37542">
    <property type="entry name" value="HELO DOMAIN-CONTAINING PROTEIN-RELATED"/>
    <property type="match status" value="1"/>
</dbReference>
<evidence type="ECO:0008006" key="3">
    <source>
        <dbReference type="Google" id="ProtNLM"/>
    </source>
</evidence>
<dbReference type="Proteomes" id="UP000433876">
    <property type="component" value="Unassembled WGS sequence"/>
</dbReference>
<protein>
    <recommendedName>
        <fullName evidence="3">Protein kinase domain-containing protein</fullName>
    </recommendedName>
</protein>
<sequence>MYLGVDEALKIYKTAEEKVDRYNTLMTVLGRAHEHRENAARRAVDRYGNPLPEGLLKQQEVILGRSREALEKLQRLVSKTDQAAKLSASRKIKFTFTNAHQIDKALEEVKLWQDLYQSSFLNLISQDAIPITVPLDDVIDRSKLKIEATYREAFKAKATPTVFIDFSQWKQRGYTTGPILYSAARQAIIGKDRNTLRILDTDESVPIDDQVTDQNARDFAIRLHDAKSKDTGLLRCEGFTKHSNPNSPNAERQISFILYQPPNTSHAMTLRQALLDRPQLPEDSFSRSILYRDRLLMARHLVKAVYGVHLYGYVHKNVRPETILCLEERAHFTELRKDILIMQTARLYRHPDRQRADMPPEYYLMQHDIYSLGVILLEIGYWLSFVRYEADRATPLIRSELLGILEKATPVEIKRRFVELSLNSELANRTSTEYAKVVHNCLTCLDPENAHFSDINRFTDKNRVLERVKYIEEVMEMLNFVALPELPT</sequence>
<dbReference type="EMBL" id="NMPR01000351">
    <property type="protein sequence ID" value="KAA8622042.1"/>
    <property type="molecule type" value="Genomic_DNA"/>
</dbReference>
<evidence type="ECO:0000313" key="2">
    <source>
        <dbReference type="Proteomes" id="UP000433876"/>
    </source>
</evidence>
<accession>A0A8S8Z9C2</accession>
<evidence type="ECO:0000313" key="1">
    <source>
        <dbReference type="EMBL" id="KAA8622042.1"/>
    </source>
</evidence>
<reference evidence="1 2" key="1">
    <citation type="submission" date="2017-07" db="EMBL/GenBank/DDBJ databases">
        <title>Genome sequence of the Sordaria macrospora wild type strain R19027.</title>
        <authorList>
            <person name="Nowrousian M."/>
            <person name="Teichert I."/>
            <person name="Kueck U."/>
        </authorList>
    </citation>
    <scope>NUCLEOTIDE SEQUENCE [LARGE SCALE GENOMIC DNA]</scope>
    <source>
        <strain evidence="1 2">R19027</strain>
        <tissue evidence="1">Mycelium</tissue>
    </source>
</reference>
<dbReference type="AlphaFoldDB" id="A0A8S8Z9C2"/>
<dbReference type="Gene3D" id="1.10.510.10">
    <property type="entry name" value="Transferase(Phosphotransferase) domain 1"/>
    <property type="match status" value="1"/>
</dbReference>
<name>A0A8S8Z9C2_SORMA</name>
<comment type="caution">
    <text evidence="1">The sequence shown here is derived from an EMBL/GenBank/DDBJ whole genome shotgun (WGS) entry which is preliminary data.</text>
</comment>
<proteinExistence type="predicted"/>
<dbReference type="VEuPathDB" id="FungiDB:SMAC_08200"/>
<dbReference type="PANTHER" id="PTHR37542:SF3">
    <property type="entry name" value="PRION-INHIBITION AND PROPAGATION HELO DOMAIN-CONTAINING PROTEIN"/>
    <property type="match status" value="1"/>
</dbReference>
<organism evidence="1 2">
    <name type="scientific">Sordaria macrospora</name>
    <dbReference type="NCBI Taxonomy" id="5147"/>
    <lineage>
        <taxon>Eukaryota</taxon>
        <taxon>Fungi</taxon>
        <taxon>Dikarya</taxon>
        <taxon>Ascomycota</taxon>
        <taxon>Pezizomycotina</taxon>
        <taxon>Sordariomycetes</taxon>
        <taxon>Sordariomycetidae</taxon>
        <taxon>Sordariales</taxon>
        <taxon>Sordariaceae</taxon>
        <taxon>Sordaria</taxon>
    </lineage>
</organism>